<reference evidence="1" key="1">
    <citation type="submission" date="2020-07" db="EMBL/GenBank/DDBJ databases">
        <title>Multicomponent nature underlies the extraordinary mechanical properties of spider dragline silk.</title>
        <authorList>
            <person name="Kono N."/>
            <person name="Nakamura H."/>
            <person name="Mori M."/>
            <person name="Yoshida Y."/>
            <person name="Ohtoshi R."/>
            <person name="Malay A.D."/>
            <person name="Moran D.A.P."/>
            <person name="Tomita M."/>
            <person name="Numata K."/>
            <person name="Arakawa K."/>
        </authorList>
    </citation>
    <scope>NUCLEOTIDE SEQUENCE</scope>
</reference>
<dbReference type="OrthoDB" id="6509498at2759"/>
<sequence length="102" mass="11654">MLNDLIVSDKIFSTLEKEVASHIFVRAGNDWFRPLELSLAKETELYNASRGKSSKPLPNVLTRSNPVKNASRVFLREIKDSKCACWTESHPLYKCVVYLKLP</sequence>
<evidence type="ECO:0000313" key="2">
    <source>
        <dbReference type="Proteomes" id="UP000887116"/>
    </source>
</evidence>
<keyword evidence="2" id="KW-1185">Reference proteome</keyword>
<name>A0A8X6GLV2_TRICU</name>
<comment type="caution">
    <text evidence="1">The sequence shown here is derived from an EMBL/GenBank/DDBJ whole genome shotgun (WGS) entry which is preliminary data.</text>
</comment>
<accession>A0A8X6GLV2</accession>
<protein>
    <submittedName>
        <fullName evidence="1">Uncharacterized protein</fullName>
    </submittedName>
</protein>
<organism evidence="1 2">
    <name type="scientific">Trichonephila clavata</name>
    <name type="common">Joro spider</name>
    <name type="synonym">Nephila clavata</name>
    <dbReference type="NCBI Taxonomy" id="2740835"/>
    <lineage>
        <taxon>Eukaryota</taxon>
        <taxon>Metazoa</taxon>
        <taxon>Ecdysozoa</taxon>
        <taxon>Arthropoda</taxon>
        <taxon>Chelicerata</taxon>
        <taxon>Arachnida</taxon>
        <taxon>Araneae</taxon>
        <taxon>Araneomorphae</taxon>
        <taxon>Entelegynae</taxon>
        <taxon>Araneoidea</taxon>
        <taxon>Nephilidae</taxon>
        <taxon>Trichonephila</taxon>
    </lineage>
</organism>
<proteinExistence type="predicted"/>
<evidence type="ECO:0000313" key="1">
    <source>
        <dbReference type="EMBL" id="GFQ85213.1"/>
    </source>
</evidence>
<dbReference type="AlphaFoldDB" id="A0A8X6GLV2"/>
<gene>
    <name evidence="1" type="ORF">TNCT_131231</name>
</gene>
<dbReference type="EMBL" id="BMAO01003034">
    <property type="protein sequence ID" value="GFQ85213.1"/>
    <property type="molecule type" value="Genomic_DNA"/>
</dbReference>
<dbReference type="Proteomes" id="UP000887116">
    <property type="component" value="Unassembled WGS sequence"/>
</dbReference>